<name>A0A164N884_9CRUS</name>
<accession>A0A164N884</accession>
<gene>
    <name evidence="1" type="ORF">APZ42_030982</name>
</gene>
<evidence type="ECO:0000313" key="1">
    <source>
        <dbReference type="EMBL" id="KZS05726.1"/>
    </source>
</evidence>
<dbReference type="EMBL" id="LRGB01002864">
    <property type="protein sequence ID" value="KZS05726.1"/>
    <property type="molecule type" value="Genomic_DNA"/>
</dbReference>
<organism evidence="1 2">
    <name type="scientific">Daphnia magna</name>
    <dbReference type="NCBI Taxonomy" id="35525"/>
    <lineage>
        <taxon>Eukaryota</taxon>
        <taxon>Metazoa</taxon>
        <taxon>Ecdysozoa</taxon>
        <taxon>Arthropoda</taxon>
        <taxon>Crustacea</taxon>
        <taxon>Branchiopoda</taxon>
        <taxon>Diplostraca</taxon>
        <taxon>Cladocera</taxon>
        <taxon>Anomopoda</taxon>
        <taxon>Daphniidae</taxon>
        <taxon>Daphnia</taxon>
    </lineage>
</organism>
<keyword evidence="2" id="KW-1185">Reference proteome</keyword>
<dbReference type="AlphaFoldDB" id="A0A164N884"/>
<sequence length="48" mass="5738">MDFSRVSVCWHSKLFEKILRLFSRPSRGSTCCFSSVRRASCFFFLFYT</sequence>
<evidence type="ECO:0000313" key="2">
    <source>
        <dbReference type="Proteomes" id="UP000076858"/>
    </source>
</evidence>
<protein>
    <submittedName>
        <fullName evidence="1">Uncharacterized protein</fullName>
    </submittedName>
</protein>
<comment type="caution">
    <text evidence="1">The sequence shown here is derived from an EMBL/GenBank/DDBJ whole genome shotgun (WGS) entry which is preliminary data.</text>
</comment>
<reference evidence="1 2" key="1">
    <citation type="submission" date="2016-03" db="EMBL/GenBank/DDBJ databases">
        <title>EvidentialGene: Evidence-directed Construction of Genes on Genomes.</title>
        <authorList>
            <person name="Gilbert D.G."/>
            <person name="Choi J.-H."/>
            <person name="Mockaitis K."/>
            <person name="Colbourne J."/>
            <person name="Pfrender M."/>
        </authorList>
    </citation>
    <scope>NUCLEOTIDE SEQUENCE [LARGE SCALE GENOMIC DNA]</scope>
    <source>
        <strain evidence="1 2">Xinb3</strain>
        <tissue evidence="1">Complete organism</tissue>
    </source>
</reference>
<dbReference type="Proteomes" id="UP000076858">
    <property type="component" value="Unassembled WGS sequence"/>
</dbReference>
<proteinExistence type="predicted"/>